<feature type="signal peptide" evidence="2">
    <location>
        <begin position="1"/>
        <end position="17"/>
    </location>
</feature>
<proteinExistence type="predicted"/>
<evidence type="ECO:0000256" key="2">
    <source>
        <dbReference type="SAM" id="SignalP"/>
    </source>
</evidence>
<dbReference type="Proteomes" id="UP000789595">
    <property type="component" value="Unassembled WGS sequence"/>
</dbReference>
<sequence>MARRWTSCALACVAVSAFAPPSTRIALRHTTRRATPELEAPPDIRWLAKLNPQQPDREPSGANGTMVLPLFPLGAVAYTPGSTQVLNIFEPRYRKMYSDILMSGGRRFVTTMVNSEDSDTLAEVGVVLYLEDLKEVSQQTNDAVKYVCSHKVLDSRVRIKHVLNEGDSRTRETYLRCEVEELVDDDETDEESSEVSQLEAAVRDSLRDVADMQDQGKEDVRFSRDAVGKLEASRGVGSGSLWGVVELWKNFLDARAQAAGRRVQQDVQNRLIKYLSEKNGGSGDKQLPQSVNLSELPADLQRDVRTLRDRVMEDVGPLVEEQTSGVQRLVQASSHAERLRLFERMVANEKNRLLARKTLRNTLASLEDKFNAPAAEKPSSDEGKSS</sequence>
<name>A0A8J2SZM8_9STRA</name>
<dbReference type="InterPro" id="IPR003111">
    <property type="entry name" value="Lon_prtase_N"/>
</dbReference>
<feature type="chain" id="PRO_5035323250" description="Lon N-terminal domain-containing protein" evidence="2">
    <location>
        <begin position="18"/>
        <end position="386"/>
    </location>
</feature>
<keyword evidence="2" id="KW-0732">Signal</keyword>
<evidence type="ECO:0000259" key="3">
    <source>
        <dbReference type="PROSITE" id="PS51787"/>
    </source>
</evidence>
<dbReference type="PROSITE" id="PS51787">
    <property type="entry name" value="LON_N"/>
    <property type="match status" value="1"/>
</dbReference>
<comment type="caution">
    <text evidence="4">The sequence shown here is derived from an EMBL/GenBank/DDBJ whole genome shotgun (WGS) entry which is preliminary data.</text>
</comment>
<gene>
    <name evidence="4" type="ORF">PECAL_6P07470</name>
</gene>
<dbReference type="Gene3D" id="2.30.130.40">
    <property type="entry name" value="LON domain-like"/>
    <property type="match status" value="1"/>
</dbReference>
<evidence type="ECO:0000313" key="4">
    <source>
        <dbReference type="EMBL" id="CAH0379145.1"/>
    </source>
</evidence>
<feature type="region of interest" description="Disordered" evidence="1">
    <location>
        <begin position="367"/>
        <end position="386"/>
    </location>
</feature>
<reference evidence="4" key="1">
    <citation type="submission" date="2021-11" db="EMBL/GenBank/DDBJ databases">
        <authorList>
            <consortium name="Genoscope - CEA"/>
            <person name="William W."/>
        </authorList>
    </citation>
    <scope>NUCLEOTIDE SEQUENCE</scope>
</reference>
<dbReference type="AlphaFoldDB" id="A0A8J2SZM8"/>
<organism evidence="4 5">
    <name type="scientific">Pelagomonas calceolata</name>
    <dbReference type="NCBI Taxonomy" id="35677"/>
    <lineage>
        <taxon>Eukaryota</taxon>
        <taxon>Sar</taxon>
        <taxon>Stramenopiles</taxon>
        <taxon>Ochrophyta</taxon>
        <taxon>Pelagophyceae</taxon>
        <taxon>Pelagomonadales</taxon>
        <taxon>Pelagomonadaceae</taxon>
        <taxon>Pelagomonas</taxon>
    </lineage>
</organism>
<keyword evidence="5" id="KW-1185">Reference proteome</keyword>
<evidence type="ECO:0000313" key="5">
    <source>
        <dbReference type="Proteomes" id="UP000789595"/>
    </source>
</evidence>
<dbReference type="InterPro" id="IPR046336">
    <property type="entry name" value="Lon_prtase_N_sf"/>
</dbReference>
<feature type="domain" description="Lon N-terminal" evidence="3">
    <location>
        <begin position="65"/>
        <end position="350"/>
    </location>
</feature>
<dbReference type="SUPFAM" id="SSF88697">
    <property type="entry name" value="PUA domain-like"/>
    <property type="match status" value="1"/>
</dbReference>
<dbReference type="PANTHER" id="PTHR46732:SF8">
    <property type="entry name" value="ATP-DEPENDENT PROTEASE LA (LON) DOMAIN PROTEIN"/>
    <property type="match status" value="1"/>
</dbReference>
<dbReference type="Pfam" id="PF02190">
    <property type="entry name" value="LON_substr_bdg"/>
    <property type="match status" value="1"/>
</dbReference>
<accession>A0A8J2SZM8</accession>
<dbReference type="PANTHER" id="PTHR46732">
    <property type="entry name" value="ATP-DEPENDENT PROTEASE LA (LON) DOMAIN PROTEIN"/>
    <property type="match status" value="1"/>
</dbReference>
<protein>
    <recommendedName>
        <fullName evidence="3">Lon N-terminal domain-containing protein</fullName>
    </recommendedName>
</protein>
<dbReference type="OrthoDB" id="44735at2759"/>
<dbReference type="InterPro" id="IPR015947">
    <property type="entry name" value="PUA-like_sf"/>
</dbReference>
<evidence type="ECO:0000256" key="1">
    <source>
        <dbReference type="SAM" id="MobiDB-lite"/>
    </source>
</evidence>
<dbReference type="EMBL" id="CAKKNE010000006">
    <property type="protein sequence ID" value="CAH0379145.1"/>
    <property type="molecule type" value="Genomic_DNA"/>
</dbReference>